<gene>
    <name evidence="8" type="ORF">D0866_05307</name>
    <name evidence="7" type="ORF">D0867_05575</name>
    <name evidence="6" type="ORF">D0868_08507</name>
    <name evidence="5" type="ORF">D0869_06008</name>
</gene>
<dbReference type="Proteomes" id="UP000281245">
    <property type="component" value="Unassembled WGS sequence"/>
</dbReference>
<dbReference type="Gene3D" id="1.10.472.10">
    <property type="entry name" value="Cyclin-like"/>
    <property type="match status" value="2"/>
</dbReference>
<evidence type="ECO:0000313" key="8">
    <source>
        <dbReference type="EMBL" id="RMY34354.1"/>
    </source>
</evidence>
<dbReference type="InterPro" id="IPR006671">
    <property type="entry name" value="Cyclin_N"/>
</dbReference>
<dbReference type="EMBL" id="QWIM01000462">
    <property type="protein sequence ID" value="RMY34354.1"/>
    <property type="molecule type" value="Genomic_DNA"/>
</dbReference>
<evidence type="ECO:0000313" key="5">
    <source>
        <dbReference type="EMBL" id="RMX82515.1"/>
    </source>
</evidence>
<comment type="caution">
    <text evidence="5">The sequence shown here is derived from an EMBL/GenBank/DDBJ whole genome shotgun (WGS) entry which is preliminary data.</text>
</comment>
<dbReference type="PIRSF" id="PIRSF028758">
    <property type="entry name" value="Cyclin, C/H/G types"/>
    <property type="match status" value="1"/>
</dbReference>
<evidence type="ECO:0000313" key="12">
    <source>
        <dbReference type="Proteomes" id="UP000282582"/>
    </source>
</evidence>
<sequence length="313" mass="34649">MAANYYDSTQAKYWTFTRPELLAHRTTLSSLHPGLYQKHPLPDPRHISIYMQSHLIKLARRLNLRQQAIATAQVYIKRFYLRVEIRKTNPYLIMVTALYLSCKTEETPQHIRLMLGEAARQWPELGVTETSKIGECEFALISTLGSRLILHHPYRALNELQGIFGLSAEESQLASSIINDSYITDLPLLYAPHVIAITAIFLAVVLRPANANSGLQAFSNSASGFPASGGAGNASPSLSGSTAQSALAGFAGLKQAGPKLTKLVDWLAESQVDMEAIVDATQEMVSLYECWESYNERSVKETISKFMRDGGIK</sequence>
<dbReference type="InterPro" id="IPR036915">
    <property type="entry name" value="Cyclin-like_sf"/>
</dbReference>
<dbReference type="InterPro" id="IPR013763">
    <property type="entry name" value="Cyclin-like_dom"/>
</dbReference>
<comment type="similarity">
    <text evidence="1">Belongs to the cyclin family. Cyclin C subfamily.</text>
</comment>
<dbReference type="EMBL" id="QWIJ01000422">
    <property type="protein sequence ID" value="RMX82515.1"/>
    <property type="molecule type" value="Genomic_DNA"/>
</dbReference>
<dbReference type="EMBL" id="QWIK01000761">
    <property type="protein sequence ID" value="RMY01396.1"/>
    <property type="molecule type" value="Genomic_DNA"/>
</dbReference>
<evidence type="ECO:0000256" key="2">
    <source>
        <dbReference type="ARBA" id="ARBA00014912"/>
    </source>
</evidence>
<dbReference type="GO" id="GO:0016538">
    <property type="term" value="F:cyclin-dependent protein serine/threonine kinase regulator activity"/>
    <property type="evidence" value="ECO:0007669"/>
    <property type="project" value="InterPro"/>
</dbReference>
<dbReference type="Proteomes" id="UP000282582">
    <property type="component" value="Unassembled WGS sequence"/>
</dbReference>
<feature type="domain" description="Cyclin-like" evidence="4">
    <location>
        <begin position="53"/>
        <end position="142"/>
    </location>
</feature>
<reference evidence="9 10" key="1">
    <citation type="journal article" date="2018" name="BMC Genomics">
        <title>Genomic evidence for intraspecific hybridization in a clonal and extremely halotolerant yeast.</title>
        <authorList>
            <person name="Gostincar C."/>
            <person name="Stajich J.E."/>
            <person name="Zupancic J."/>
            <person name="Zalar P."/>
            <person name="Gunde-Cimerman N."/>
        </authorList>
    </citation>
    <scope>NUCLEOTIDE SEQUENCE [LARGE SCALE GENOMIC DNA]</scope>
    <source>
        <strain evidence="8 10">EXF-6651</strain>
        <strain evidence="6 12">EXF-6654</strain>
        <strain evidence="5 11">EXF-6656</strain>
        <strain evidence="7 9">EXF-6669</strain>
    </source>
</reference>
<dbReference type="AlphaFoldDB" id="A0A3M6WV86"/>
<evidence type="ECO:0000313" key="9">
    <source>
        <dbReference type="Proteomes" id="UP000271337"/>
    </source>
</evidence>
<dbReference type="SMART" id="SM00385">
    <property type="entry name" value="CYCLIN"/>
    <property type="match status" value="1"/>
</dbReference>
<name>A0A3M6WV86_HORWE</name>
<dbReference type="Proteomes" id="UP000276864">
    <property type="component" value="Unassembled WGS sequence"/>
</dbReference>
<proteinExistence type="inferred from homology"/>
<dbReference type="SUPFAM" id="SSF47954">
    <property type="entry name" value="Cyclin-like"/>
    <property type="match status" value="2"/>
</dbReference>
<dbReference type="Proteomes" id="UP000271337">
    <property type="component" value="Unassembled WGS sequence"/>
</dbReference>
<dbReference type="PANTHER" id="PTHR10026">
    <property type="entry name" value="CYCLIN"/>
    <property type="match status" value="1"/>
</dbReference>
<evidence type="ECO:0000256" key="3">
    <source>
        <dbReference type="RuleBase" id="RU000383"/>
    </source>
</evidence>
<protein>
    <recommendedName>
        <fullName evidence="2">RNA polymerase II holoenzyme cyclin-like subunit</fullName>
    </recommendedName>
</protein>
<keyword evidence="3" id="KW-0195">Cyclin</keyword>
<evidence type="ECO:0000313" key="7">
    <source>
        <dbReference type="EMBL" id="RMY18089.1"/>
    </source>
</evidence>
<evidence type="ECO:0000313" key="6">
    <source>
        <dbReference type="EMBL" id="RMY01396.1"/>
    </source>
</evidence>
<dbReference type="InterPro" id="IPR043198">
    <property type="entry name" value="Cyclin/Ssn8"/>
</dbReference>
<dbReference type="CDD" id="cd20513">
    <property type="entry name" value="CYCLIN_CCNC_rpt1"/>
    <property type="match status" value="1"/>
</dbReference>
<dbReference type="Pfam" id="PF00134">
    <property type="entry name" value="Cyclin_N"/>
    <property type="match status" value="1"/>
</dbReference>
<organism evidence="5 11">
    <name type="scientific">Hortaea werneckii</name>
    <name type="common">Black yeast</name>
    <name type="synonym">Cladosporium werneckii</name>
    <dbReference type="NCBI Taxonomy" id="91943"/>
    <lineage>
        <taxon>Eukaryota</taxon>
        <taxon>Fungi</taxon>
        <taxon>Dikarya</taxon>
        <taxon>Ascomycota</taxon>
        <taxon>Pezizomycotina</taxon>
        <taxon>Dothideomycetes</taxon>
        <taxon>Dothideomycetidae</taxon>
        <taxon>Mycosphaerellales</taxon>
        <taxon>Teratosphaeriaceae</taxon>
        <taxon>Hortaea</taxon>
    </lineage>
</organism>
<evidence type="ECO:0000313" key="11">
    <source>
        <dbReference type="Proteomes" id="UP000281245"/>
    </source>
</evidence>
<evidence type="ECO:0000256" key="1">
    <source>
        <dbReference type="ARBA" id="ARBA00008638"/>
    </source>
</evidence>
<evidence type="ECO:0000259" key="4">
    <source>
        <dbReference type="SMART" id="SM00385"/>
    </source>
</evidence>
<dbReference type="EMBL" id="QWIL01000506">
    <property type="protein sequence ID" value="RMY18089.1"/>
    <property type="molecule type" value="Genomic_DNA"/>
</dbReference>
<accession>A0A3M6WV86</accession>
<dbReference type="OrthoDB" id="10266018at2759"/>
<dbReference type="GO" id="GO:0006357">
    <property type="term" value="P:regulation of transcription by RNA polymerase II"/>
    <property type="evidence" value="ECO:0007669"/>
    <property type="project" value="InterPro"/>
</dbReference>
<evidence type="ECO:0000313" key="10">
    <source>
        <dbReference type="Proteomes" id="UP000276864"/>
    </source>
</evidence>